<dbReference type="GO" id="GO:0003677">
    <property type="term" value="F:DNA binding"/>
    <property type="evidence" value="ECO:0007669"/>
    <property type="project" value="UniProtKB-KW"/>
</dbReference>
<feature type="region of interest" description="Disordered" evidence="7">
    <location>
        <begin position="485"/>
        <end position="552"/>
    </location>
</feature>
<comment type="similarity">
    <text evidence="1">In the C-terminal section; belongs to the transposase 35 family.</text>
</comment>
<dbReference type="NCBIfam" id="NF040570">
    <property type="entry name" value="guided_TnpB"/>
    <property type="match status" value="1"/>
</dbReference>
<evidence type="ECO:0000256" key="7">
    <source>
        <dbReference type="SAM" id="MobiDB-lite"/>
    </source>
</evidence>
<feature type="domain" description="Transposase putative helix-turn-helix" evidence="10">
    <location>
        <begin position="12"/>
        <end position="51"/>
    </location>
</feature>
<evidence type="ECO:0000256" key="3">
    <source>
        <dbReference type="ARBA" id="ARBA00022723"/>
    </source>
</evidence>
<evidence type="ECO:0000256" key="5">
    <source>
        <dbReference type="ARBA" id="ARBA00023125"/>
    </source>
</evidence>
<gene>
    <name evidence="11" type="ORF">LMV7_p00200</name>
</gene>
<keyword evidence="5" id="KW-0238">DNA-binding</keyword>
<dbReference type="GO" id="GO:0006310">
    <property type="term" value="P:DNA recombination"/>
    <property type="evidence" value="ECO:0007669"/>
    <property type="project" value="UniProtKB-KW"/>
</dbReference>
<keyword evidence="4" id="KW-0862">Zinc</keyword>
<name>U5NVS4_9MICC</name>
<dbReference type="GO" id="GO:0046872">
    <property type="term" value="F:metal ion binding"/>
    <property type="evidence" value="ECO:0007669"/>
    <property type="project" value="UniProtKB-KW"/>
</dbReference>
<evidence type="ECO:0000259" key="10">
    <source>
        <dbReference type="Pfam" id="PF12323"/>
    </source>
</evidence>
<geneLocation type="plasmid" evidence="11">
    <name>pLMV7</name>
</geneLocation>
<dbReference type="InterPro" id="IPR021027">
    <property type="entry name" value="Transposase_put_HTH"/>
</dbReference>
<keyword evidence="6" id="KW-0233">DNA recombination</keyword>
<evidence type="ECO:0000259" key="8">
    <source>
        <dbReference type="Pfam" id="PF01385"/>
    </source>
</evidence>
<evidence type="ECO:0000256" key="1">
    <source>
        <dbReference type="ARBA" id="ARBA00008761"/>
    </source>
</evidence>
<evidence type="ECO:0000259" key="9">
    <source>
        <dbReference type="Pfam" id="PF07282"/>
    </source>
</evidence>
<organism evidence="11">
    <name type="scientific">Micrococcus sp. V7</name>
    <dbReference type="NCBI Taxonomy" id="404582"/>
    <lineage>
        <taxon>Bacteria</taxon>
        <taxon>Bacillati</taxon>
        <taxon>Actinomycetota</taxon>
        <taxon>Actinomycetes</taxon>
        <taxon>Micrococcales</taxon>
        <taxon>Micrococcaceae</taxon>
        <taxon>Micrococcus</taxon>
    </lineage>
</organism>
<sequence>MSVATDAPTQRLRAFKHRLDPDASQLELLGQYAGAARVAFNMLTAHNRAALQAGWDRRRQLAEAGVPAEELAGRMKAERAADPALKVAGYQQFATEHLTPMVRAHREAAEAIAAGADPGQVWADERYAQPWMHTVPRRVLVSGLQNAAKATENWMASACGARAGRRVGLPRFKKKGRSRDSFTIPAPEVIGAAGTAYKRGEARGGVITDHRHLRLASLGTIRTMDKTTRLVRSCRRGAVVRSVTISQAGGHWYASVLVAEPVTLRRGPSRRQRANGTVGVDLGVKHLAALSTGELIPNARAGQAQARRLARLQRALARTERGSRRRERVRRQISALHHQVALRRTGMLHEVSTRLARDYAIVALEDLNVAGMTRSAAGTIEHPGKNVAAKAGLNRAILDAGLGTLRAQLHYKTSWAGSQVKMIDRFAPSSKTCSRCGAVKATLSLRERVYECEVCALVIDRDVNAAINIRAWAVQEGTGHRVELAQGNGESQNGRRAAGRTPPSGGPTGWQRRSVKPAPRGAGRSSRATGWSSHTPHIEREHAEADVFGPVR</sequence>
<evidence type="ECO:0000256" key="4">
    <source>
        <dbReference type="ARBA" id="ARBA00022833"/>
    </source>
</evidence>
<keyword evidence="2" id="KW-0815">Transposition</keyword>
<keyword evidence="3" id="KW-0479">Metal-binding</keyword>
<evidence type="ECO:0000256" key="2">
    <source>
        <dbReference type="ARBA" id="ARBA00022578"/>
    </source>
</evidence>
<evidence type="ECO:0000313" key="11">
    <source>
        <dbReference type="EMBL" id="AGY35442.1"/>
    </source>
</evidence>
<feature type="domain" description="Probable transposase IS891/IS1136/IS1341" evidence="8">
    <location>
        <begin position="269"/>
        <end position="375"/>
    </location>
</feature>
<dbReference type="Pfam" id="PF07282">
    <property type="entry name" value="Cas12f1-like_TNB"/>
    <property type="match status" value="1"/>
</dbReference>
<feature type="compositionally biased region" description="Basic and acidic residues" evidence="7">
    <location>
        <begin position="536"/>
        <end position="545"/>
    </location>
</feature>
<dbReference type="AlphaFoldDB" id="U5NVS4"/>
<accession>U5NVS4</accession>
<dbReference type="EMBL" id="KF577591">
    <property type="protein sequence ID" value="AGY35442.1"/>
    <property type="molecule type" value="Genomic_DNA"/>
</dbReference>
<dbReference type="Pfam" id="PF12323">
    <property type="entry name" value="HTH_OrfB_IS605"/>
    <property type="match status" value="1"/>
</dbReference>
<dbReference type="InterPro" id="IPR010095">
    <property type="entry name" value="Cas12f1-like_TNB"/>
</dbReference>
<proteinExistence type="inferred from homology"/>
<dbReference type="Pfam" id="PF01385">
    <property type="entry name" value="OrfB_IS605"/>
    <property type="match status" value="1"/>
</dbReference>
<protein>
    <submittedName>
        <fullName evidence="11">Transposase</fullName>
    </submittedName>
</protein>
<dbReference type="InterPro" id="IPR001959">
    <property type="entry name" value="Transposase"/>
</dbReference>
<reference evidence="11" key="1">
    <citation type="journal article" date="2013" name="Genome Announc.">
        <title>First complete sequence of a giant linear plasmid from a micrococcus strain isolated from an extremely high-altitude lake.</title>
        <authorList>
            <person name="Dib J.R."/>
            <person name="Schuldes J."/>
            <person name="Thurmer A."/>
            <person name="Farias M.E."/>
            <person name="Daniel R."/>
            <person name="Meinhardt F."/>
        </authorList>
    </citation>
    <scope>NUCLEOTIDE SEQUENCE</scope>
    <source>
        <strain evidence="11">V7</strain>
        <plasmid evidence="11">pLMV7</plasmid>
    </source>
</reference>
<feature type="compositionally biased region" description="Polar residues" evidence="7">
    <location>
        <begin position="526"/>
        <end position="535"/>
    </location>
</feature>
<evidence type="ECO:0000256" key="6">
    <source>
        <dbReference type="ARBA" id="ARBA00023172"/>
    </source>
</evidence>
<feature type="domain" description="Cas12f1-like TNB" evidence="9">
    <location>
        <begin position="403"/>
        <end position="469"/>
    </location>
</feature>
<dbReference type="GO" id="GO:0032196">
    <property type="term" value="P:transposition"/>
    <property type="evidence" value="ECO:0007669"/>
    <property type="project" value="UniProtKB-KW"/>
</dbReference>
<keyword evidence="11" id="KW-0614">Plasmid</keyword>